<keyword evidence="2" id="KW-0805">Transcription regulation</keyword>
<dbReference type="GO" id="GO:0003700">
    <property type="term" value="F:DNA-binding transcription factor activity"/>
    <property type="evidence" value="ECO:0007669"/>
    <property type="project" value="InterPro"/>
</dbReference>
<dbReference type="PROSITE" id="PS50931">
    <property type="entry name" value="HTH_LYSR"/>
    <property type="match status" value="1"/>
</dbReference>
<dbReference type="AlphaFoldDB" id="A0A502F9L7"/>
<comment type="similarity">
    <text evidence="1">Belongs to the LysR transcriptional regulatory family.</text>
</comment>
<evidence type="ECO:0000256" key="3">
    <source>
        <dbReference type="ARBA" id="ARBA00023125"/>
    </source>
</evidence>
<evidence type="ECO:0000313" key="7">
    <source>
        <dbReference type="Proteomes" id="UP000317078"/>
    </source>
</evidence>
<evidence type="ECO:0000259" key="5">
    <source>
        <dbReference type="PROSITE" id="PS50931"/>
    </source>
</evidence>
<reference evidence="6 7" key="1">
    <citation type="journal article" date="2019" name="Environ. Microbiol.">
        <title>Species interactions and distinct microbial communities in high Arctic permafrost affected cryosols are associated with the CH4 and CO2 gas fluxes.</title>
        <authorList>
            <person name="Altshuler I."/>
            <person name="Hamel J."/>
            <person name="Turney S."/>
            <person name="Magnuson E."/>
            <person name="Levesque R."/>
            <person name="Greer C."/>
            <person name="Whyte L.G."/>
        </authorList>
    </citation>
    <scope>NUCLEOTIDE SEQUENCE [LARGE SCALE GENOMIC DNA]</scope>
    <source>
        <strain evidence="6 7">S9.3B</strain>
    </source>
</reference>
<dbReference type="GO" id="GO:0006351">
    <property type="term" value="P:DNA-templated transcription"/>
    <property type="evidence" value="ECO:0007669"/>
    <property type="project" value="TreeGrafter"/>
</dbReference>
<gene>
    <name evidence="6" type="ORF">EAH89_25135</name>
</gene>
<dbReference type="CDD" id="cd08422">
    <property type="entry name" value="PBP2_CrgA_like"/>
    <property type="match status" value="1"/>
</dbReference>
<dbReference type="Proteomes" id="UP000317078">
    <property type="component" value="Unassembled WGS sequence"/>
</dbReference>
<dbReference type="PANTHER" id="PTHR30537:SF5">
    <property type="entry name" value="HTH-TYPE TRANSCRIPTIONAL ACTIVATOR TTDR-RELATED"/>
    <property type="match status" value="1"/>
</dbReference>
<keyword evidence="7" id="KW-1185">Reference proteome</keyword>
<dbReference type="InterPro" id="IPR036390">
    <property type="entry name" value="WH_DNA-bd_sf"/>
</dbReference>
<evidence type="ECO:0000256" key="4">
    <source>
        <dbReference type="ARBA" id="ARBA00023163"/>
    </source>
</evidence>
<proteinExistence type="inferred from homology"/>
<protein>
    <submittedName>
        <fullName evidence="6">LysR family transcriptional regulator</fullName>
    </submittedName>
</protein>
<dbReference type="Pfam" id="PF03466">
    <property type="entry name" value="LysR_substrate"/>
    <property type="match status" value="1"/>
</dbReference>
<dbReference type="InterPro" id="IPR005119">
    <property type="entry name" value="LysR_subst-bd"/>
</dbReference>
<feature type="domain" description="HTH lysR-type" evidence="5">
    <location>
        <begin position="5"/>
        <end position="62"/>
    </location>
</feature>
<organism evidence="6 7">
    <name type="scientific">Muricoccus nepalensis</name>
    <dbReference type="NCBI Taxonomy" id="1854500"/>
    <lineage>
        <taxon>Bacteria</taxon>
        <taxon>Pseudomonadati</taxon>
        <taxon>Pseudomonadota</taxon>
        <taxon>Alphaproteobacteria</taxon>
        <taxon>Acetobacterales</taxon>
        <taxon>Roseomonadaceae</taxon>
        <taxon>Muricoccus</taxon>
    </lineage>
</organism>
<dbReference type="InterPro" id="IPR058163">
    <property type="entry name" value="LysR-type_TF_proteobact-type"/>
</dbReference>
<evidence type="ECO:0000256" key="1">
    <source>
        <dbReference type="ARBA" id="ARBA00009437"/>
    </source>
</evidence>
<dbReference type="PANTHER" id="PTHR30537">
    <property type="entry name" value="HTH-TYPE TRANSCRIPTIONAL REGULATOR"/>
    <property type="match status" value="1"/>
</dbReference>
<evidence type="ECO:0000313" key="6">
    <source>
        <dbReference type="EMBL" id="TPG46021.1"/>
    </source>
</evidence>
<sequence length="307" mass="33628">MPLLPDFEAWAIFAKVAEKGSFSHAADELGLAKTTVSKAVTRLEERMRTTLLHRTTRQLSLTESGRISLERASRILLEGTAIEAEILEEAAIPRGLVRLASTTAFGVDQLASILPTFLSRYPEIEIDLCMTDGRLDIIAEGFDLALRIGPVADSSLRISRLFSFRVPVVGSPAFFERHGRPQHPSELARMPALIFTHILGAETWHFSHAEHGACAVHVNGRFRINNGVAAIPALVGGIGMTALPEAYVTCEMQEGRLEEVLADWVVAPAPLHVLTPPGRARPARVRVLLEFLRQHFAAQPWAVGIEA</sequence>
<dbReference type="EMBL" id="RCZP01000042">
    <property type="protein sequence ID" value="TPG46021.1"/>
    <property type="molecule type" value="Genomic_DNA"/>
</dbReference>
<dbReference type="InterPro" id="IPR000847">
    <property type="entry name" value="LysR_HTH_N"/>
</dbReference>
<dbReference type="OrthoDB" id="9812435at2"/>
<accession>A0A502F9L7</accession>
<comment type="caution">
    <text evidence="6">The sequence shown here is derived from an EMBL/GenBank/DDBJ whole genome shotgun (WGS) entry which is preliminary data.</text>
</comment>
<dbReference type="Pfam" id="PF00126">
    <property type="entry name" value="HTH_1"/>
    <property type="match status" value="1"/>
</dbReference>
<dbReference type="SUPFAM" id="SSF53850">
    <property type="entry name" value="Periplasmic binding protein-like II"/>
    <property type="match status" value="1"/>
</dbReference>
<dbReference type="GO" id="GO:0043565">
    <property type="term" value="F:sequence-specific DNA binding"/>
    <property type="evidence" value="ECO:0007669"/>
    <property type="project" value="TreeGrafter"/>
</dbReference>
<dbReference type="Gene3D" id="3.40.190.290">
    <property type="match status" value="1"/>
</dbReference>
<keyword evidence="3" id="KW-0238">DNA-binding</keyword>
<evidence type="ECO:0000256" key="2">
    <source>
        <dbReference type="ARBA" id="ARBA00023015"/>
    </source>
</evidence>
<dbReference type="SUPFAM" id="SSF46785">
    <property type="entry name" value="Winged helix' DNA-binding domain"/>
    <property type="match status" value="1"/>
</dbReference>
<dbReference type="InterPro" id="IPR036388">
    <property type="entry name" value="WH-like_DNA-bd_sf"/>
</dbReference>
<name>A0A502F9L7_9PROT</name>
<dbReference type="FunFam" id="1.10.10.10:FF:000001">
    <property type="entry name" value="LysR family transcriptional regulator"/>
    <property type="match status" value="1"/>
</dbReference>
<dbReference type="Gene3D" id="1.10.10.10">
    <property type="entry name" value="Winged helix-like DNA-binding domain superfamily/Winged helix DNA-binding domain"/>
    <property type="match status" value="1"/>
</dbReference>
<keyword evidence="4" id="KW-0804">Transcription</keyword>